<protein>
    <submittedName>
        <fullName evidence="3">Uncharacterized protein</fullName>
    </submittedName>
</protein>
<feature type="region of interest" description="Disordered" evidence="1">
    <location>
        <begin position="54"/>
        <end position="83"/>
    </location>
</feature>
<feature type="non-terminal residue" evidence="3">
    <location>
        <position position="118"/>
    </location>
</feature>
<keyword evidence="2" id="KW-0472">Membrane</keyword>
<gene>
    <name evidence="3" type="ORF">PHACADRAFT_202617</name>
</gene>
<name>K5VBW9_PHACS</name>
<dbReference type="EMBL" id="JH930893">
    <property type="protein sequence ID" value="EKM48598.1"/>
    <property type="molecule type" value="Genomic_DNA"/>
</dbReference>
<evidence type="ECO:0000256" key="2">
    <source>
        <dbReference type="SAM" id="Phobius"/>
    </source>
</evidence>
<dbReference type="InParanoid" id="K5VBW9"/>
<keyword evidence="2" id="KW-1133">Transmembrane helix</keyword>
<dbReference type="PROSITE" id="PS51257">
    <property type="entry name" value="PROKAR_LIPOPROTEIN"/>
    <property type="match status" value="1"/>
</dbReference>
<evidence type="ECO:0000256" key="1">
    <source>
        <dbReference type="SAM" id="MobiDB-lite"/>
    </source>
</evidence>
<dbReference type="RefSeq" id="XP_007402848.1">
    <property type="nucleotide sequence ID" value="XM_007402786.1"/>
</dbReference>
<feature type="compositionally biased region" description="Basic and acidic residues" evidence="1">
    <location>
        <begin position="54"/>
        <end position="63"/>
    </location>
</feature>
<sequence length="118" mass="12810">MSFKAIVYAYVLGGLTFIPLVVLAACFYAIYTSVPVGDPDIDKHARAKLEQRSQALEGEKEGEGAAPATPSAPSELNDLPKTRRGWMTVRRTFEETASDGSYVGLVKGFLDARSKDPK</sequence>
<dbReference type="HOGENOM" id="CLU_2078656_0_0_1"/>
<dbReference type="GeneID" id="18911929"/>
<dbReference type="AlphaFoldDB" id="K5VBW9"/>
<feature type="transmembrane region" description="Helical" evidence="2">
    <location>
        <begin position="7"/>
        <end position="31"/>
    </location>
</feature>
<dbReference type="KEGG" id="pco:PHACADRAFT_202617"/>
<proteinExistence type="predicted"/>
<evidence type="ECO:0000313" key="4">
    <source>
        <dbReference type="Proteomes" id="UP000008370"/>
    </source>
</evidence>
<keyword evidence="4" id="KW-1185">Reference proteome</keyword>
<evidence type="ECO:0000313" key="3">
    <source>
        <dbReference type="EMBL" id="EKM48598.1"/>
    </source>
</evidence>
<dbReference type="OrthoDB" id="26740at2759"/>
<accession>K5VBW9</accession>
<keyword evidence="2" id="KW-0812">Transmembrane</keyword>
<reference evidence="3 4" key="1">
    <citation type="journal article" date="2012" name="BMC Genomics">
        <title>Comparative genomics of the white-rot fungi, Phanerochaete carnosa and P. chrysosporium, to elucidate the genetic basis of the distinct wood types they colonize.</title>
        <authorList>
            <person name="Suzuki H."/>
            <person name="MacDonald J."/>
            <person name="Syed K."/>
            <person name="Salamov A."/>
            <person name="Hori C."/>
            <person name="Aerts A."/>
            <person name="Henrissat B."/>
            <person name="Wiebenga A."/>
            <person name="vanKuyk P.A."/>
            <person name="Barry K."/>
            <person name="Lindquist E."/>
            <person name="LaButti K."/>
            <person name="Lapidus A."/>
            <person name="Lucas S."/>
            <person name="Coutinho P."/>
            <person name="Gong Y."/>
            <person name="Samejima M."/>
            <person name="Mahadevan R."/>
            <person name="Abou-Zaid M."/>
            <person name="de Vries R.P."/>
            <person name="Igarashi K."/>
            <person name="Yadav J.S."/>
            <person name="Grigoriev I.V."/>
            <person name="Master E.R."/>
        </authorList>
    </citation>
    <scope>NUCLEOTIDE SEQUENCE [LARGE SCALE GENOMIC DNA]</scope>
    <source>
        <strain evidence="3 4">HHB-10118-sp</strain>
    </source>
</reference>
<dbReference type="Proteomes" id="UP000008370">
    <property type="component" value="Unassembled WGS sequence"/>
</dbReference>
<organism evidence="3 4">
    <name type="scientific">Phanerochaete carnosa (strain HHB-10118-sp)</name>
    <name type="common">White-rot fungus</name>
    <name type="synonym">Peniophora carnosa</name>
    <dbReference type="NCBI Taxonomy" id="650164"/>
    <lineage>
        <taxon>Eukaryota</taxon>
        <taxon>Fungi</taxon>
        <taxon>Dikarya</taxon>
        <taxon>Basidiomycota</taxon>
        <taxon>Agaricomycotina</taxon>
        <taxon>Agaricomycetes</taxon>
        <taxon>Polyporales</taxon>
        <taxon>Phanerochaetaceae</taxon>
        <taxon>Phanerochaete</taxon>
    </lineage>
</organism>